<dbReference type="SUPFAM" id="SSF48264">
    <property type="entry name" value="Cytochrome P450"/>
    <property type="match status" value="1"/>
</dbReference>
<dbReference type="OrthoDB" id="3945418at2759"/>
<dbReference type="PRINTS" id="PR00463">
    <property type="entry name" value="EP450I"/>
</dbReference>
<dbReference type="InterPro" id="IPR036396">
    <property type="entry name" value="Cyt_P450_sf"/>
</dbReference>
<dbReference type="InterPro" id="IPR001128">
    <property type="entry name" value="Cyt_P450"/>
</dbReference>
<keyword evidence="9" id="KW-1133">Transmembrane helix</keyword>
<dbReference type="PRINTS" id="PR00385">
    <property type="entry name" value="P450"/>
</dbReference>
<dbReference type="Proteomes" id="UP000664203">
    <property type="component" value="Unassembled WGS sequence"/>
</dbReference>
<dbReference type="Pfam" id="PF00067">
    <property type="entry name" value="p450"/>
    <property type="match status" value="1"/>
</dbReference>
<keyword evidence="11" id="KW-1185">Reference proteome</keyword>
<dbReference type="InterPro" id="IPR050121">
    <property type="entry name" value="Cytochrome_P450_monoxygenase"/>
</dbReference>
<dbReference type="PANTHER" id="PTHR24305:SF157">
    <property type="entry name" value="N-ACETYLTRYPTOPHAN 6-HYDROXYLASE IVOC-RELATED"/>
    <property type="match status" value="1"/>
</dbReference>
<evidence type="ECO:0000256" key="2">
    <source>
        <dbReference type="ARBA" id="ARBA00010617"/>
    </source>
</evidence>
<dbReference type="GO" id="GO:0020037">
    <property type="term" value="F:heme binding"/>
    <property type="evidence" value="ECO:0007669"/>
    <property type="project" value="InterPro"/>
</dbReference>
<dbReference type="PROSITE" id="PS00086">
    <property type="entry name" value="CYTOCHROME_P450"/>
    <property type="match status" value="1"/>
</dbReference>
<dbReference type="PANTHER" id="PTHR24305">
    <property type="entry name" value="CYTOCHROME P450"/>
    <property type="match status" value="1"/>
</dbReference>
<protein>
    <recommendedName>
        <fullName evidence="12">Cytochrome P450</fullName>
    </recommendedName>
</protein>
<feature type="transmembrane region" description="Helical" evidence="9">
    <location>
        <begin position="6"/>
        <end position="24"/>
    </location>
</feature>
<evidence type="ECO:0008006" key="12">
    <source>
        <dbReference type="Google" id="ProtNLM"/>
    </source>
</evidence>
<keyword evidence="9" id="KW-0812">Transmembrane</keyword>
<reference evidence="10" key="1">
    <citation type="submission" date="2021-03" db="EMBL/GenBank/DDBJ databases">
        <authorList>
            <person name="Tagirdzhanova G."/>
        </authorList>
    </citation>
    <scope>NUCLEOTIDE SEQUENCE</scope>
</reference>
<dbReference type="GO" id="GO:0016705">
    <property type="term" value="F:oxidoreductase activity, acting on paired donors, with incorporation or reduction of molecular oxygen"/>
    <property type="evidence" value="ECO:0007669"/>
    <property type="project" value="InterPro"/>
</dbReference>
<comment type="caution">
    <text evidence="10">The sequence shown here is derived from an EMBL/GenBank/DDBJ whole genome shotgun (WGS) entry which is preliminary data.</text>
</comment>
<evidence type="ECO:0000256" key="6">
    <source>
        <dbReference type="ARBA" id="ARBA00023033"/>
    </source>
</evidence>
<evidence type="ECO:0000256" key="7">
    <source>
        <dbReference type="PIRSR" id="PIRSR602401-1"/>
    </source>
</evidence>
<dbReference type="GO" id="GO:0004497">
    <property type="term" value="F:monooxygenase activity"/>
    <property type="evidence" value="ECO:0007669"/>
    <property type="project" value="UniProtKB-KW"/>
</dbReference>
<name>A0A8H3FPB7_9LECA</name>
<dbReference type="InterPro" id="IPR017972">
    <property type="entry name" value="Cyt_P450_CS"/>
</dbReference>
<proteinExistence type="inferred from homology"/>
<feature type="binding site" description="axial binding residue" evidence="7">
    <location>
        <position position="425"/>
    </location>
    <ligand>
        <name>heme</name>
        <dbReference type="ChEBI" id="CHEBI:30413"/>
    </ligand>
    <ligandPart>
        <name>Fe</name>
        <dbReference type="ChEBI" id="CHEBI:18248"/>
    </ligandPart>
</feature>
<evidence type="ECO:0000256" key="8">
    <source>
        <dbReference type="RuleBase" id="RU000461"/>
    </source>
</evidence>
<evidence type="ECO:0000256" key="9">
    <source>
        <dbReference type="SAM" id="Phobius"/>
    </source>
</evidence>
<sequence>MELWTLLKLLSVLFVLSVIGLYVYRMYFDPLAKIPGPKLAAASLWYEFYYDVVRKGRYTWKIWEMHDKYGPIVRISPYEIHINDPEMIDEMFGMKTAFFATESHELHRIRRGVFAHYLSKATLLRLEPGIQSVIDKLVSRLEGLRGSGRNVNLLDVYASLTGDIIGQYAFAQPYGLLDDPDFSPYWHKLIMGVSPNGHILKQFGWMMPLMKAMPPWLVKIVQPQMMTLIEFQQEFRRQVIQAKEEITRGEKPVGQETIFYDVLTNDQVRPQEKETDHLQDEAQTIIAAGSVTTGNILAIASFYLVSNPPVLGKLQTELGNLMSKTGPLPKWQELEQLPYLTAVITESLRIGYGVSHRLQRLFPDTVFQYNGYALPPMTPVSMTTIFLHDNPTFFPDARTFRPERFLEQPSLRKYLIPFSRGSRQCAGLNLAYCELYLTLAAVFTPGRFTLELFETDISDVETKHDFLNTSPRLDSKGIRVTIN</sequence>
<keyword evidence="4 8" id="KW-0560">Oxidoreductase</keyword>
<evidence type="ECO:0000256" key="4">
    <source>
        <dbReference type="ARBA" id="ARBA00023002"/>
    </source>
</evidence>
<keyword evidence="9" id="KW-0472">Membrane</keyword>
<dbReference type="GO" id="GO:0005506">
    <property type="term" value="F:iron ion binding"/>
    <property type="evidence" value="ECO:0007669"/>
    <property type="project" value="InterPro"/>
</dbReference>
<dbReference type="EMBL" id="CAJPDR010000255">
    <property type="protein sequence ID" value="CAF9928722.1"/>
    <property type="molecule type" value="Genomic_DNA"/>
</dbReference>
<evidence type="ECO:0000256" key="3">
    <source>
        <dbReference type="ARBA" id="ARBA00022723"/>
    </source>
</evidence>
<dbReference type="CDD" id="cd11062">
    <property type="entry name" value="CYP58-like"/>
    <property type="match status" value="1"/>
</dbReference>
<evidence type="ECO:0000256" key="1">
    <source>
        <dbReference type="ARBA" id="ARBA00001971"/>
    </source>
</evidence>
<evidence type="ECO:0000256" key="5">
    <source>
        <dbReference type="ARBA" id="ARBA00023004"/>
    </source>
</evidence>
<gene>
    <name evidence="10" type="ORF">ALECFALPRED_004124</name>
</gene>
<dbReference type="InterPro" id="IPR002401">
    <property type="entry name" value="Cyt_P450_E_grp-I"/>
</dbReference>
<keyword evidence="7 8" id="KW-0349">Heme</keyword>
<dbReference type="Gene3D" id="1.10.630.10">
    <property type="entry name" value="Cytochrome P450"/>
    <property type="match status" value="1"/>
</dbReference>
<organism evidence="10 11">
    <name type="scientific">Alectoria fallacina</name>
    <dbReference type="NCBI Taxonomy" id="1903189"/>
    <lineage>
        <taxon>Eukaryota</taxon>
        <taxon>Fungi</taxon>
        <taxon>Dikarya</taxon>
        <taxon>Ascomycota</taxon>
        <taxon>Pezizomycotina</taxon>
        <taxon>Lecanoromycetes</taxon>
        <taxon>OSLEUM clade</taxon>
        <taxon>Lecanoromycetidae</taxon>
        <taxon>Lecanorales</taxon>
        <taxon>Lecanorineae</taxon>
        <taxon>Parmeliaceae</taxon>
        <taxon>Alectoria</taxon>
    </lineage>
</organism>
<dbReference type="AlphaFoldDB" id="A0A8H3FPB7"/>
<keyword evidence="5 7" id="KW-0408">Iron</keyword>
<evidence type="ECO:0000313" key="10">
    <source>
        <dbReference type="EMBL" id="CAF9928722.1"/>
    </source>
</evidence>
<accession>A0A8H3FPB7</accession>
<keyword evidence="3 7" id="KW-0479">Metal-binding</keyword>
<evidence type="ECO:0000313" key="11">
    <source>
        <dbReference type="Proteomes" id="UP000664203"/>
    </source>
</evidence>
<keyword evidence="6 8" id="KW-0503">Monooxygenase</keyword>
<comment type="cofactor">
    <cofactor evidence="1 7">
        <name>heme</name>
        <dbReference type="ChEBI" id="CHEBI:30413"/>
    </cofactor>
</comment>
<comment type="similarity">
    <text evidence="2 8">Belongs to the cytochrome P450 family.</text>
</comment>